<evidence type="ECO:0000313" key="2">
    <source>
        <dbReference type="EMBL" id="PLZ97800.1"/>
    </source>
</evidence>
<proteinExistence type="predicted"/>
<feature type="domain" description="Rhamnogalacturonase A/B/Epimerase-like pectate lyase" evidence="1">
    <location>
        <begin position="19"/>
        <end position="260"/>
    </location>
</feature>
<gene>
    <name evidence="2" type="ORF">CEN50_13725</name>
</gene>
<dbReference type="InterPro" id="IPR011050">
    <property type="entry name" value="Pectin_lyase_fold/virulence"/>
</dbReference>
<dbReference type="Gene3D" id="2.160.20.10">
    <property type="entry name" value="Single-stranded right-handed beta-helix, Pectin lyase-like"/>
    <property type="match status" value="1"/>
</dbReference>
<dbReference type="AlphaFoldDB" id="A0A2N6KFC2"/>
<organism evidence="2 3">
    <name type="scientific">Fischerella thermalis CCMEE 5268</name>
    <dbReference type="NCBI Taxonomy" id="2019662"/>
    <lineage>
        <taxon>Bacteria</taxon>
        <taxon>Bacillati</taxon>
        <taxon>Cyanobacteriota</taxon>
        <taxon>Cyanophyceae</taxon>
        <taxon>Nostocales</taxon>
        <taxon>Hapalosiphonaceae</taxon>
        <taxon>Fischerella</taxon>
    </lineage>
</organism>
<evidence type="ECO:0000259" key="1">
    <source>
        <dbReference type="Pfam" id="PF12708"/>
    </source>
</evidence>
<sequence>MPNTVIQLSQQPSEPKKVVSVKDFGAVGDGIQDDTSAIQKAIDDVHKAGGGVVNFPSGIYKVTIKPNTAHAITIRPQLILQGNSNKKSVIKLASEQGNYSSILAGEKPDSDLSNFAMYDLAIDGNSSNNPVNSESDFNPEKLIMRHAVRIYIGKNINIERCRFTNLNSRNVITVNGNTAPFQVSVSDVLIKNNIFELISGGNVDYDHSTIYTHGKRIQIRNNYFSSKDGAGTKGARTAIETHGDEHTVKENEITGFANGIYVTGYASSSNNLLITDNVIKNAHNGIKIWSYFSDGNTTNPAISNATVANNKISLNIDGWRDLWGNSASVGIGLEPNSDAPIKNLSILNNEISFTNFSGNGREIDNLASGIRMWRYAFPNINNENIRIEGNKITQSLASGIYISMLINKGEISQNNIVNTGQSNGNFHPAYKAGIIIDGVWKDVNLNSNLLEDNQTINTMKEGIISSVICKNICKVSGNKLQVNSNKNLQIFRQTSQQANNNFQISN</sequence>
<dbReference type="Pfam" id="PF12708">
    <property type="entry name" value="Pect-lyase_RHGA_epim"/>
    <property type="match status" value="1"/>
</dbReference>
<protein>
    <recommendedName>
        <fullName evidence="1">Rhamnogalacturonase A/B/Epimerase-like pectate lyase domain-containing protein</fullName>
    </recommendedName>
</protein>
<name>A0A2N6KFC2_9CYAN</name>
<evidence type="ECO:0000313" key="3">
    <source>
        <dbReference type="Proteomes" id="UP000235025"/>
    </source>
</evidence>
<comment type="caution">
    <text evidence="2">The sequence shown here is derived from an EMBL/GenBank/DDBJ whole genome shotgun (WGS) entry which is preliminary data.</text>
</comment>
<accession>A0A2N6KFC2</accession>
<dbReference type="SMART" id="SM00710">
    <property type="entry name" value="PbH1"/>
    <property type="match status" value="8"/>
</dbReference>
<dbReference type="InterPro" id="IPR006626">
    <property type="entry name" value="PbH1"/>
</dbReference>
<dbReference type="Proteomes" id="UP000235025">
    <property type="component" value="Unassembled WGS sequence"/>
</dbReference>
<dbReference type="InterPro" id="IPR024535">
    <property type="entry name" value="RHGA/B-epi-like_pectate_lyase"/>
</dbReference>
<dbReference type="EMBL" id="NMQA01000160">
    <property type="protein sequence ID" value="PLZ97800.1"/>
    <property type="molecule type" value="Genomic_DNA"/>
</dbReference>
<dbReference type="InterPro" id="IPR012334">
    <property type="entry name" value="Pectin_lyas_fold"/>
</dbReference>
<reference evidence="2 3" key="1">
    <citation type="submission" date="2017-07" db="EMBL/GenBank/DDBJ databases">
        <title>Genomes of Fischerella (Mastigocladus) sp. strains.</title>
        <authorList>
            <person name="Miller S.R."/>
        </authorList>
    </citation>
    <scope>NUCLEOTIDE SEQUENCE [LARGE SCALE GENOMIC DNA]</scope>
    <source>
        <strain evidence="2 3">CCMEE 5268</strain>
    </source>
</reference>
<dbReference type="SUPFAM" id="SSF51126">
    <property type="entry name" value="Pectin lyase-like"/>
    <property type="match status" value="1"/>
</dbReference>